<dbReference type="EMBL" id="BAABJO010000003">
    <property type="protein sequence ID" value="GAA5114221.1"/>
    <property type="molecule type" value="Genomic_DNA"/>
</dbReference>
<evidence type="ECO:0000313" key="3">
    <source>
        <dbReference type="EMBL" id="GAA5114221.1"/>
    </source>
</evidence>
<dbReference type="InterPro" id="IPR037069">
    <property type="entry name" value="AcylCoA_DH/ox_N_sf"/>
</dbReference>
<dbReference type="InterPro" id="IPR046373">
    <property type="entry name" value="Acyl-CoA_Oxase/DH_mid-dom_sf"/>
</dbReference>
<dbReference type="Gene3D" id="1.20.140.10">
    <property type="entry name" value="Butyryl-CoA Dehydrogenase, subunit A, domain 3"/>
    <property type="match status" value="1"/>
</dbReference>
<dbReference type="Proteomes" id="UP001500804">
    <property type="component" value="Unassembled WGS sequence"/>
</dbReference>
<reference evidence="4" key="1">
    <citation type="journal article" date="2019" name="Int. J. Syst. Evol. Microbiol.">
        <title>The Global Catalogue of Microorganisms (GCM) 10K type strain sequencing project: providing services to taxonomists for standard genome sequencing and annotation.</title>
        <authorList>
            <consortium name="The Broad Institute Genomics Platform"/>
            <consortium name="The Broad Institute Genome Sequencing Center for Infectious Disease"/>
            <person name="Wu L."/>
            <person name="Ma J."/>
        </authorList>
    </citation>
    <scope>NUCLEOTIDE SEQUENCE [LARGE SCALE GENOMIC DNA]</scope>
    <source>
        <strain evidence="4">JCM 18302</strain>
    </source>
</reference>
<dbReference type="Gene3D" id="1.10.540.10">
    <property type="entry name" value="Acyl-CoA dehydrogenase/oxidase, N-terminal domain"/>
    <property type="match status" value="1"/>
</dbReference>
<sequence length="415" mass="45147">MTRTHPGRLVIEPPEPDPTPEAMIARAAAMRGELVAEAPAGEERGGYSERLHERFTEAGFYRVLQPRRYGGYEFGLDTFFRLITEISHGDPATGWSVCLASDHVFHIASFFSERAQEELFSPDGHFCSPHRAAPTGTAERVRGGYRVRGTWDYCSGITHATHFIATAMGPAPGTDGPPVPLACVLPRGDYTVLDDWGGGATLGLQGTGSNSVRVDDAFVPEHLAEHYDWKAFAMPPDGTPGYRLHRNPLYLGRSLTIYYGGLAAPVVGAAFAALDEYEQILRTRPTTVPPKVLRCESPDHQRWFGEAQSLADSALAVLVAAGERYTAAGREWERTGAFPVGADVRPRGMAQQAARLAADAVDRLFTTGGTSAAKRGSRLQRCFRDVAMYRTHIGAQADLHFAANARVHFGLPTPL</sequence>
<dbReference type="Gene3D" id="2.40.110.10">
    <property type="entry name" value="Butyryl-CoA Dehydrogenase, subunit A, domain 2"/>
    <property type="match status" value="1"/>
</dbReference>
<dbReference type="InterPro" id="IPR009100">
    <property type="entry name" value="AcylCoA_DH/oxidase_NM_dom_sf"/>
</dbReference>
<protein>
    <submittedName>
        <fullName evidence="3">Acyl-CoA dehydrogenase family protein</fullName>
    </submittedName>
</protein>
<keyword evidence="4" id="KW-1185">Reference proteome</keyword>
<name>A0ABP9NDX1_9PSEU</name>
<accession>A0ABP9NDX1</accession>
<comment type="caution">
    <text evidence="3">The sequence shown here is derived from an EMBL/GenBank/DDBJ whole genome shotgun (WGS) entry which is preliminary data.</text>
</comment>
<keyword evidence="1" id="KW-0560">Oxidoreductase</keyword>
<evidence type="ECO:0000259" key="2">
    <source>
        <dbReference type="Pfam" id="PF08028"/>
    </source>
</evidence>
<feature type="domain" description="Acyl-CoA dehydrogenase C-terminal" evidence="2">
    <location>
        <begin position="261"/>
        <end position="396"/>
    </location>
</feature>
<evidence type="ECO:0000256" key="1">
    <source>
        <dbReference type="ARBA" id="ARBA00023002"/>
    </source>
</evidence>
<organism evidence="3 4">
    <name type="scientific">Pseudonocardia adelaidensis</name>
    <dbReference type="NCBI Taxonomy" id="648754"/>
    <lineage>
        <taxon>Bacteria</taxon>
        <taxon>Bacillati</taxon>
        <taxon>Actinomycetota</taxon>
        <taxon>Actinomycetes</taxon>
        <taxon>Pseudonocardiales</taxon>
        <taxon>Pseudonocardiaceae</taxon>
        <taxon>Pseudonocardia</taxon>
    </lineage>
</organism>
<gene>
    <name evidence="3" type="ORF">GCM10023320_11080</name>
</gene>
<dbReference type="SUPFAM" id="SSF47203">
    <property type="entry name" value="Acyl-CoA dehydrogenase C-terminal domain-like"/>
    <property type="match status" value="1"/>
</dbReference>
<dbReference type="InterPro" id="IPR013107">
    <property type="entry name" value="Acyl-CoA_DH_C"/>
</dbReference>
<dbReference type="RefSeq" id="WP_345603680.1">
    <property type="nucleotide sequence ID" value="NZ_BAABJO010000003.1"/>
</dbReference>
<proteinExistence type="predicted"/>
<dbReference type="PIRSF" id="PIRSF016578">
    <property type="entry name" value="HsaA"/>
    <property type="match status" value="1"/>
</dbReference>
<evidence type="ECO:0000313" key="4">
    <source>
        <dbReference type="Proteomes" id="UP001500804"/>
    </source>
</evidence>
<dbReference type="InterPro" id="IPR036250">
    <property type="entry name" value="AcylCo_DH-like_C"/>
</dbReference>
<dbReference type="Pfam" id="PF08028">
    <property type="entry name" value="Acyl-CoA_dh_2"/>
    <property type="match status" value="1"/>
</dbReference>
<dbReference type="SUPFAM" id="SSF56645">
    <property type="entry name" value="Acyl-CoA dehydrogenase NM domain-like"/>
    <property type="match status" value="1"/>
</dbReference>